<evidence type="ECO:0000256" key="1">
    <source>
        <dbReference type="ARBA" id="ARBA00004167"/>
    </source>
</evidence>
<dbReference type="EMBL" id="ABEU02000022">
    <property type="protein sequence ID" value="PNR31134.1"/>
    <property type="molecule type" value="Genomic_DNA"/>
</dbReference>
<protein>
    <recommendedName>
        <fullName evidence="13">Bulb-type lectin domain-containing protein</fullName>
    </recommendedName>
</protein>
<proteinExistence type="predicted"/>
<dbReference type="InterPro" id="IPR001480">
    <property type="entry name" value="Bulb-type_lectin_dom"/>
</dbReference>
<dbReference type="EnsemblPlants" id="Pp3c22_22820V3.3">
    <property type="protein sequence ID" value="Pp3c22_22820V3.3"/>
    <property type="gene ID" value="Pp3c22_22820"/>
</dbReference>
<feature type="chain" id="PRO_5014297902" description="Bulb-type lectin domain-containing protein" evidence="7">
    <location>
        <begin position="28"/>
        <end position="439"/>
    </location>
</feature>
<dbReference type="Proteomes" id="UP000006727">
    <property type="component" value="Chromosome 22"/>
</dbReference>
<dbReference type="PANTHER" id="PTHR47974">
    <property type="entry name" value="OS07G0415500 PROTEIN"/>
    <property type="match status" value="1"/>
</dbReference>
<feature type="domain" description="Apple" evidence="9">
    <location>
        <begin position="365"/>
        <end position="439"/>
    </location>
</feature>
<dbReference type="PROSITE" id="PS50927">
    <property type="entry name" value="BULB_LECTIN"/>
    <property type="match status" value="1"/>
</dbReference>
<evidence type="ECO:0000259" key="9">
    <source>
        <dbReference type="PROSITE" id="PS50948"/>
    </source>
</evidence>
<dbReference type="FunCoup" id="A9SP81">
    <property type="interactions" value="662"/>
</dbReference>
<dbReference type="Pfam" id="PF00954">
    <property type="entry name" value="S_locus_glycop"/>
    <property type="match status" value="1"/>
</dbReference>
<dbReference type="KEGG" id="ppp:112274855"/>
<evidence type="ECO:0000256" key="3">
    <source>
        <dbReference type="ARBA" id="ARBA00022729"/>
    </source>
</evidence>
<evidence type="ECO:0000259" key="8">
    <source>
        <dbReference type="PROSITE" id="PS50927"/>
    </source>
</evidence>
<name>A9SP81_PHYPA</name>
<feature type="domain" description="Bulb-type lectin" evidence="8">
    <location>
        <begin position="36"/>
        <end position="172"/>
    </location>
</feature>
<reference evidence="10 12" key="1">
    <citation type="journal article" date="2008" name="Science">
        <title>The Physcomitrella genome reveals evolutionary insights into the conquest of land by plants.</title>
        <authorList>
            <person name="Rensing S."/>
            <person name="Lang D."/>
            <person name="Zimmer A."/>
            <person name="Terry A."/>
            <person name="Salamov A."/>
            <person name="Shapiro H."/>
            <person name="Nishiyama T."/>
            <person name="Perroud P.-F."/>
            <person name="Lindquist E."/>
            <person name="Kamisugi Y."/>
            <person name="Tanahashi T."/>
            <person name="Sakakibara K."/>
            <person name="Fujita T."/>
            <person name="Oishi K."/>
            <person name="Shin-I T."/>
            <person name="Kuroki Y."/>
            <person name="Toyoda A."/>
            <person name="Suzuki Y."/>
            <person name="Hashimoto A."/>
            <person name="Yamaguchi K."/>
            <person name="Sugano A."/>
            <person name="Kohara Y."/>
            <person name="Fujiyama A."/>
            <person name="Anterola A."/>
            <person name="Aoki S."/>
            <person name="Ashton N."/>
            <person name="Barbazuk W.B."/>
            <person name="Barker E."/>
            <person name="Bennetzen J."/>
            <person name="Bezanilla M."/>
            <person name="Blankenship R."/>
            <person name="Cho S.H."/>
            <person name="Dutcher S."/>
            <person name="Estelle M."/>
            <person name="Fawcett J.A."/>
            <person name="Gundlach H."/>
            <person name="Hanada K."/>
            <person name="Heyl A."/>
            <person name="Hicks K.A."/>
            <person name="Hugh J."/>
            <person name="Lohr M."/>
            <person name="Mayer K."/>
            <person name="Melkozernov A."/>
            <person name="Murata T."/>
            <person name="Nelson D."/>
            <person name="Pils B."/>
            <person name="Prigge M."/>
            <person name="Reiss B."/>
            <person name="Renner T."/>
            <person name="Rombauts S."/>
            <person name="Rushton P."/>
            <person name="Sanderfoot A."/>
            <person name="Schween G."/>
            <person name="Shiu S.-H."/>
            <person name="Stueber K."/>
            <person name="Theodoulou F.L."/>
            <person name="Tu H."/>
            <person name="Van de Peer Y."/>
            <person name="Verrier P.J."/>
            <person name="Waters E."/>
            <person name="Wood A."/>
            <person name="Yang L."/>
            <person name="Cove D."/>
            <person name="Cuming A."/>
            <person name="Hasebe M."/>
            <person name="Lucas S."/>
            <person name="Mishler D.B."/>
            <person name="Reski R."/>
            <person name="Grigoriev I."/>
            <person name="Quatrano R.S."/>
            <person name="Boore J.L."/>
        </authorList>
    </citation>
    <scope>NUCLEOTIDE SEQUENCE [LARGE SCALE GENOMIC DNA]</scope>
    <source>
        <strain evidence="11 12">cv. Gransden 2004</strain>
    </source>
</reference>
<dbReference type="InterPro" id="IPR000858">
    <property type="entry name" value="S_locus_glycoprot_dom"/>
</dbReference>
<keyword evidence="12" id="KW-1185">Reference proteome</keyword>
<keyword evidence="6" id="KW-1015">Disulfide bond</keyword>
<dbReference type="RefSeq" id="XP_024360438.1">
    <property type="nucleotide sequence ID" value="XM_024504670.2"/>
</dbReference>
<dbReference type="RefSeq" id="XP_024360439.1">
    <property type="nucleotide sequence ID" value="XM_024504671.2"/>
</dbReference>
<feature type="signal peptide" evidence="7">
    <location>
        <begin position="1"/>
        <end position="27"/>
    </location>
</feature>
<evidence type="ECO:0008006" key="13">
    <source>
        <dbReference type="Google" id="ProtNLM"/>
    </source>
</evidence>
<dbReference type="OMA" id="NAWSPGT"/>
<dbReference type="Gene3D" id="2.90.10.10">
    <property type="entry name" value="Bulb-type lectin domain"/>
    <property type="match status" value="2"/>
</dbReference>
<dbReference type="GeneID" id="112274855"/>
<evidence type="ECO:0000256" key="4">
    <source>
        <dbReference type="ARBA" id="ARBA00022989"/>
    </source>
</evidence>
<evidence type="ECO:0000256" key="7">
    <source>
        <dbReference type="SAM" id="SignalP"/>
    </source>
</evidence>
<dbReference type="AlphaFoldDB" id="A9SP81"/>
<dbReference type="InterPro" id="IPR003609">
    <property type="entry name" value="Pan_app"/>
</dbReference>
<evidence type="ECO:0000256" key="5">
    <source>
        <dbReference type="ARBA" id="ARBA00023136"/>
    </source>
</evidence>
<dbReference type="GO" id="GO:0016020">
    <property type="term" value="C:membrane"/>
    <property type="evidence" value="ECO:0007669"/>
    <property type="project" value="UniProtKB-SubCell"/>
</dbReference>
<accession>A9SP81</accession>
<dbReference type="eggNOG" id="ENOG502QWJD">
    <property type="taxonomic scope" value="Eukaryota"/>
</dbReference>
<reference evidence="10 12" key="2">
    <citation type="journal article" date="2018" name="Plant J.">
        <title>The Physcomitrella patens chromosome-scale assembly reveals moss genome structure and evolution.</title>
        <authorList>
            <person name="Lang D."/>
            <person name="Ullrich K.K."/>
            <person name="Murat F."/>
            <person name="Fuchs J."/>
            <person name="Jenkins J."/>
            <person name="Haas F.B."/>
            <person name="Piednoel M."/>
            <person name="Gundlach H."/>
            <person name="Van Bel M."/>
            <person name="Meyberg R."/>
            <person name="Vives C."/>
            <person name="Morata J."/>
            <person name="Symeonidi A."/>
            <person name="Hiss M."/>
            <person name="Muchero W."/>
            <person name="Kamisugi Y."/>
            <person name="Saleh O."/>
            <person name="Blanc G."/>
            <person name="Decker E.L."/>
            <person name="van Gessel N."/>
            <person name="Grimwood J."/>
            <person name="Hayes R.D."/>
            <person name="Graham S.W."/>
            <person name="Gunter L.E."/>
            <person name="McDaniel S.F."/>
            <person name="Hoernstein S.N.W."/>
            <person name="Larsson A."/>
            <person name="Li F.W."/>
            <person name="Perroud P.F."/>
            <person name="Phillips J."/>
            <person name="Ranjan P."/>
            <person name="Rokshar D.S."/>
            <person name="Rothfels C.J."/>
            <person name="Schneider L."/>
            <person name="Shu S."/>
            <person name="Stevenson D.W."/>
            <person name="Thummler F."/>
            <person name="Tillich M."/>
            <person name="Villarreal Aguilar J.C."/>
            <person name="Widiez T."/>
            <person name="Wong G.K."/>
            <person name="Wymore A."/>
            <person name="Zhang Y."/>
            <person name="Zimmer A.D."/>
            <person name="Quatrano R.S."/>
            <person name="Mayer K.F.X."/>
            <person name="Goodstein D."/>
            <person name="Casacuberta J.M."/>
            <person name="Vandepoele K."/>
            <person name="Reski R."/>
            <person name="Cuming A.C."/>
            <person name="Tuskan G.A."/>
            <person name="Maumus F."/>
            <person name="Salse J."/>
            <person name="Schmutz J."/>
            <person name="Rensing S.A."/>
        </authorList>
    </citation>
    <scope>NUCLEOTIDE SEQUENCE [LARGE SCALE GENOMIC DNA]</scope>
    <source>
        <strain evidence="11 12">cv. Gransden 2004</strain>
    </source>
</reference>
<dbReference type="Gramene" id="Pp3c22_22820V3.1">
    <property type="protein sequence ID" value="Pp3c22_22820V3.1"/>
    <property type="gene ID" value="Pp3c22_22820"/>
</dbReference>
<dbReference type="SUPFAM" id="SSF51110">
    <property type="entry name" value="alpha-D-mannose-specific plant lectins"/>
    <property type="match status" value="2"/>
</dbReference>
<keyword evidence="4" id="KW-1133">Transmembrane helix</keyword>
<gene>
    <name evidence="11" type="primary">LOC112274855</name>
    <name evidence="10" type="ORF">PHYPA_027451</name>
</gene>
<dbReference type="EnsemblPlants" id="Pp3c22_22820V3.1">
    <property type="protein sequence ID" value="Pp3c22_22820V3.1"/>
    <property type="gene ID" value="Pp3c22_22820"/>
</dbReference>
<dbReference type="RefSeq" id="XP_073386168.1">
    <property type="nucleotide sequence ID" value="XM_073530067.1"/>
</dbReference>
<evidence type="ECO:0000313" key="12">
    <source>
        <dbReference type="Proteomes" id="UP000006727"/>
    </source>
</evidence>
<evidence type="ECO:0000256" key="2">
    <source>
        <dbReference type="ARBA" id="ARBA00022692"/>
    </source>
</evidence>
<dbReference type="Gramene" id="Pp3c22_22820V3.2">
    <property type="protein sequence ID" value="Pp3c22_22820V3.2"/>
    <property type="gene ID" value="Pp3c22_22820"/>
</dbReference>
<comment type="subcellular location">
    <subcellularLocation>
        <location evidence="1">Membrane</location>
        <topology evidence="1">Single-pass membrane protein</topology>
    </subcellularLocation>
</comment>
<dbReference type="EnsemblPlants" id="Pp3c22_22820V3.2">
    <property type="protein sequence ID" value="Pp3c22_22820V3.2"/>
    <property type="gene ID" value="Pp3c22_22820"/>
</dbReference>
<dbReference type="PaxDb" id="3218-PP1S100_162V6.1"/>
<dbReference type="PROSITE" id="PS50948">
    <property type="entry name" value="PAN"/>
    <property type="match status" value="1"/>
</dbReference>
<sequence length="439" mass="48855">MKSSTGLHVGSKLVVITIFLLAAQCASQPNQEAPATRGVGYTASIDNRKNGVVPPLGPKLLLRSSTGSHELWLQADPKNRCALSLRLAHTNSIYRLVWTANYFAVTPGGCDKCTVIFTKEGDLQLHILYRGRTSMAWNTKTGGRNVKSMYLPNTGDLQLRNADKKVIFSSFGVREWAMLPPQRLRVGEVLKSPDQDQEAVGADSTVQVLFNNGQYFLTLQKTGDLQLIMNGPKPQVYWSLKKTLFKGNLKQVAYAAINKDGGLGLFTQNNQLVWGSPPPPKGFYASPYFGIDTYGNLKTYYAFKNHAWFSSFKAFDNNCDLPNHCGDYSICSGADSKCSCPPQFTRTGIRSNAPYCKRNSNVAKCSRKSFLELKGYDANINMYINPKRIGLTSCKASCLASCDCDGFYYDMATAFCHQTTRFRTLRKVNNQKKLVYIKM</sequence>
<dbReference type="InterPro" id="IPR036426">
    <property type="entry name" value="Bulb-type_lectin_dom_sf"/>
</dbReference>
<dbReference type="HOGENOM" id="CLU_042865_0_0_1"/>
<evidence type="ECO:0000256" key="6">
    <source>
        <dbReference type="ARBA" id="ARBA00023157"/>
    </source>
</evidence>
<organism evidence="10">
    <name type="scientific">Physcomitrium patens</name>
    <name type="common">Spreading-leaved earth moss</name>
    <name type="synonym">Physcomitrella patens</name>
    <dbReference type="NCBI Taxonomy" id="3218"/>
    <lineage>
        <taxon>Eukaryota</taxon>
        <taxon>Viridiplantae</taxon>
        <taxon>Streptophyta</taxon>
        <taxon>Embryophyta</taxon>
        <taxon>Bryophyta</taxon>
        <taxon>Bryophytina</taxon>
        <taxon>Bryopsida</taxon>
        <taxon>Funariidae</taxon>
        <taxon>Funariales</taxon>
        <taxon>Funariaceae</taxon>
        <taxon>Physcomitrium</taxon>
    </lineage>
</organism>
<dbReference type="PANTHER" id="PTHR47974:SF9">
    <property type="entry name" value="RECEPTOR-LIKE SERINE_THREONINE-PROTEIN KINASE"/>
    <property type="match status" value="1"/>
</dbReference>
<dbReference type="GO" id="GO:0048544">
    <property type="term" value="P:recognition of pollen"/>
    <property type="evidence" value="ECO:0007669"/>
    <property type="project" value="InterPro"/>
</dbReference>
<keyword evidence="2" id="KW-0812">Transmembrane</keyword>
<evidence type="ECO:0000313" key="10">
    <source>
        <dbReference type="EMBL" id="PNR31134.1"/>
    </source>
</evidence>
<keyword evidence="3 7" id="KW-0732">Signal</keyword>
<dbReference type="OrthoDB" id="1668230at2759"/>
<keyword evidence="5" id="KW-0472">Membrane</keyword>
<reference evidence="11" key="3">
    <citation type="submission" date="2020-12" db="UniProtKB">
        <authorList>
            <consortium name="EnsemblPlants"/>
        </authorList>
    </citation>
    <scope>IDENTIFICATION</scope>
</reference>
<dbReference type="Gramene" id="Pp3c22_22820V3.3">
    <property type="protein sequence ID" value="Pp3c22_22820V3.3"/>
    <property type="gene ID" value="Pp3c22_22820"/>
</dbReference>
<evidence type="ECO:0000313" key="11">
    <source>
        <dbReference type="EnsemblPlants" id="Pp3c22_22820V3.1"/>
    </source>
</evidence>